<dbReference type="AlphaFoldDB" id="A0A812MJD1"/>
<gene>
    <name evidence="1" type="ORF">SPIL2461_LOCUS5660</name>
</gene>
<protein>
    <submittedName>
        <fullName evidence="1">Uncharacterized protein</fullName>
    </submittedName>
</protein>
<dbReference type="EMBL" id="CAJNIZ010008128">
    <property type="protein sequence ID" value="CAE7264513.1"/>
    <property type="molecule type" value="Genomic_DNA"/>
</dbReference>
<evidence type="ECO:0000313" key="1">
    <source>
        <dbReference type="EMBL" id="CAE7264513.1"/>
    </source>
</evidence>
<organism evidence="1 2">
    <name type="scientific">Symbiodinium pilosum</name>
    <name type="common">Dinoflagellate</name>
    <dbReference type="NCBI Taxonomy" id="2952"/>
    <lineage>
        <taxon>Eukaryota</taxon>
        <taxon>Sar</taxon>
        <taxon>Alveolata</taxon>
        <taxon>Dinophyceae</taxon>
        <taxon>Suessiales</taxon>
        <taxon>Symbiodiniaceae</taxon>
        <taxon>Symbiodinium</taxon>
    </lineage>
</organism>
<sequence length="115" mass="12640">MPVQAGPPVDMLVLPNSITAFFFDVAWKAGVSGQCIFKEWVMEVYQASEDPDDWAFAPLPTFQVTTTMATVPADAPENLTVSNETAYTFLLEFDAGEPYVGALLHSSKPSKHERL</sequence>
<proteinExistence type="predicted"/>
<reference evidence="1" key="1">
    <citation type="submission" date="2021-02" db="EMBL/GenBank/DDBJ databases">
        <authorList>
            <person name="Dougan E. K."/>
            <person name="Rhodes N."/>
            <person name="Thang M."/>
            <person name="Chan C."/>
        </authorList>
    </citation>
    <scope>NUCLEOTIDE SEQUENCE</scope>
</reference>
<comment type="caution">
    <text evidence="1">The sequence shown here is derived from an EMBL/GenBank/DDBJ whole genome shotgun (WGS) entry which is preliminary data.</text>
</comment>
<name>A0A812MJD1_SYMPI</name>
<evidence type="ECO:0000313" key="2">
    <source>
        <dbReference type="Proteomes" id="UP000649617"/>
    </source>
</evidence>
<keyword evidence="2" id="KW-1185">Reference proteome</keyword>
<dbReference type="Proteomes" id="UP000649617">
    <property type="component" value="Unassembled WGS sequence"/>
</dbReference>
<dbReference type="OrthoDB" id="416763at2759"/>
<accession>A0A812MJD1</accession>